<keyword evidence="2" id="KW-1185">Reference proteome</keyword>
<dbReference type="AlphaFoldDB" id="A0A7W9HL12"/>
<reference evidence="1 2" key="1">
    <citation type="submission" date="2020-08" db="EMBL/GenBank/DDBJ databases">
        <title>Sequencing the genomes of 1000 actinobacteria strains.</title>
        <authorList>
            <person name="Klenk H.-P."/>
        </authorList>
    </citation>
    <scope>NUCLEOTIDE SEQUENCE [LARGE SCALE GENOMIC DNA]</scope>
    <source>
        <strain evidence="1 2">DSM 45486</strain>
    </source>
</reference>
<dbReference type="RefSeq" id="WP_184921920.1">
    <property type="nucleotide sequence ID" value="NZ_JACHMO010000001.1"/>
</dbReference>
<proteinExistence type="predicted"/>
<organism evidence="1 2">
    <name type="scientific">Saccharothrix ecbatanensis</name>
    <dbReference type="NCBI Taxonomy" id="1105145"/>
    <lineage>
        <taxon>Bacteria</taxon>
        <taxon>Bacillati</taxon>
        <taxon>Actinomycetota</taxon>
        <taxon>Actinomycetes</taxon>
        <taxon>Pseudonocardiales</taxon>
        <taxon>Pseudonocardiaceae</taxon>
        <taxon>Saccharothrix</taxon>
    </lineage>
</organism>
<gene>
    <name evidence="1" type="ORF">F4560_003948</name>
</gene>
<evidence type="ECO:0000313" key="1">
    <source>
        <dbReference type="EMBL" id="MBB5804180.1"/>
    </source>
</evidence>
<sequence length="81" mass="9236">MSERDTKPVHVRDVPADVVDTLQARASAEGMSLTAYLRNMFVEVASRPTMSEVYQRSWPRPWDVDGESLQRAVREARADDE</sequence>
<name>A0A7W9HL12_9PSEU</name>
<protein>
    <recommendedName>
        <fullName evidence="3">Ribbon-helix-helix CopG family protein</fullName>
    </recommendedName>
</protein>
<comment type="caution">
    <text evidence="1">The sequence shown here is derived from an EMBL/GenBank/DDBJ whole genome shotgun (WGS) entry which is preliminary data.</text>
</comment>
<dbReference type="InterPro" id="IPR013321">
    <property type="entry name" value="Arc_rbn_hlx_hlx"/>
</dbReference>
<evidence type="ECO:0000313" key="2">
    <source>
        <dbReference type="Proteomes" id="UP000552097"/>
    </source>
</evidence>
<dbReference type="EMBL" id="JACHMO010000001">
    <property type="protein sequence ID" value="MBB5804180.1"/>
    <property type="molecule type" value="Genomic_DNA"/>
</dbReference>
<dbReference type="SUPFAM" id="SSF47598">
    <property type="entry name" value="Ribbon-helix-helix"/>
    <property type="match status" value="1"/>
</dbReference>
<accession>A0A7W9HL12</accession>
<dbReference type="Gene3D" id="1.10.1220.10">
    <property type="entry name" value="Met repressor-like"/>
    <property type="match status" value="1"/>
</dbReference>
<dbReference type="InterPro" id="IPR010985">
    <property type="entry name" value="Ribbon_hlx_hlx"/>
</dbReference>
<dbReference type="GO" id="GO:0006355">
    <property type="term" value="P:regulation of DNA-templated transcription"/>
    <property type="evidence" value="ECO:0007669"/>
    <property type="project" value="InterPro"/>
</dbReference>
<dbReference type="Proteomes" id="UP000552097">
    <property type="component" value="Unassembled WGS sequence"/>
</dbReference>
<evidence type="ECO:0008006" key="3">
    <source>
        <dbReference type="Google" id="ProtNLM"/>
    </source>
</evidence>